<evidence type="ECO:0000256" key="3">
    <source>
        <dbReference type="ARBA" id="ARBA00022729"/>
    </source>
</evidence>
<evidence type="ECO:0000259" key="7">
    <source>
        <dbReference type="Pfam" id="PF00746"/>
    </source>
</evidence>
<feature type="transmembrane region" description="Helical" evidence="5">
    <location>
        <begin position="63"/>
        <end position="84"/>
    </location>
</feature>
<proteinExistence type="predicted"/>
<name>A0ABU0TWN2_MICTR</name>
<feature type="chain" id="PRO_5045606417" evidence="6">
    <location>
        <begin position="23"/>
        <end position="88"/>
    </location>
</feature>
<keyword evidence="5" id="KW-0472">Membrane</keyword>
<dbReference type="Pfam" id="PF00746">
    <property type="entry name" value="Gram_pos_anchor"/>
    <property type="match status" value="1"/>
</dbReference>
<evidence type="ECO:0000313" key="9">
    <source>
        <dbReference type="Proteomes" id="UP001226691"/>
    </source>
</evidence>
<reference evidence="8 9" key="1">
    <citation type="submission" date="2023-07" db="EMBL/GenBank/DDBJ databases">
        <title>Functional and genomic diversity of the sorghum phyllosphere microbiome.</title>
        <authorList>
            <person name="Shade A."/>
        </authorList>
    </citation>
    <scope>NUCLEOTIDE SEQUENCE [LARGE SCALE GENOMIC DNA]</scope>
    <source>
        <strain evidence="8 9">SORGH_AS_1207</strain>
    </source>
</reference>
<feature type="domain" description="Gram-positive cocci surface proteins LPxTG" evidence="7">
    <location>
        <begin position="54"/>
        <end position="87"/>
    </location>
</feature>
<keyword evidence="2" id="KW-0964">Secreted</keyword>
<dbReference type="InterPro" id="IPR019931">
    <property type="entry name" value="LPXTG_anchor"/>
</dbReference>
<gene>
    <name evidence="8" type="ORF">QE412_002645</name>
</gene>
<evidence type="ECO:0000313" key="8">
    <source>
        <dbReference type="EMBL" id="MDQ1124072.1"/>
    </source>
</evidence>
<feature type="signal peptide" evidence="6">
    <location>
        <begin position="1"/>
        <end position="22"/>
    </location>
</feature>
<dbReference type="EMBL" id="JAUTBF010000001">
    <property type="protein sequence ID" value="MDQ1124072.1"/>
    <property type="molecule type" value="Genomic_DNA"/>
</dbReference>
<evidence type="ECO:0000256" key="6">
    <source>
        <dbReference type="SAM" id="SignalP"/>
    </source>
</evidence>
<evidence type="ECO:0000256" key="4">
    <source>
        <dbReference type="ARBA" id="ARBA00023088"/>
    </source>
</evidence>
<keyword evidence="4" id="KW-0572">Peptidoglycan-anchor</keyword>
<evidence type="ECO:0000256" key="1">
    <source>
        <dbReference type="ARBA" id="ARBA00022512"/>
    </source>
</evidence>
<keyword evidence="9" id="KW-1185">Reference proteome</keyword>
<dbReference type="NCBIfam" id="TIGR01167">
    <property type="entry name" value="LPXTG_anchor"/>
    <property type="match status" value="1"/>
</dbReference>
<keyword evidence="5" id="KW-1133">Transmembrane helix</keyword>
<dbReference type="RefSeq" id="WP_307484519.1">
    <property type="nucleotide sequence ID" value="NZ_JAUTBF010000001.1"/>
</dbReference>
<keyword evidence="1" id="KW-0134">Cell wall</keyword>
<evidence type="ECO:0000256" key="2">
    <source>
        <dbReference type="ARBA" id="ARBA00022525"/>
    </source>
</evidence>
<comment type="caution">
    <text evidence="8">The sequence shown here is derived from an EMBL/GenBank/DDBJ whole genome shotgun (WGS) entry which is preliminary data.</text>
</comment>
<keyword evidence="5" id="KW-0812">Transmembrane</keyword>
<organism evidence="8 9">
    <name type="scientific">Microbacterium trichothecenolyticum</name>
    <name type="common">Aureobacterium trichothecenolyticum</name>
    <dbReference type="NCBI Taxonomy" id="69370"/>
    <lineage>
        <taxon>Bacteria</taxon>
        <taxon>Bacillati</taxon>
        <taxon>Actinomycetota</taxon>
        <taxon>Actinomycetes</taxon>
        <taxon>Micrococcales</taxon>
        <taxon>Microbacteriaceae</taxon>
        <taxon>Microbacterium</taxon>
    </lineage>
</organism>
<sequence>MIPITVSVLLASALCVPAAALSDPPPDGSMIIQVEVPERSATPAPAAADDRAPGTLPATGGELALWGGALALAALAGGAALRAWRRRA</sequence>
<accession>A0ABU0TWN2</accession>
<keyword evidence="3 6" id="KW-0732">Signal</keyword>
<dbReference type="Proteomes" id="UP001226691">
    <property type="component" value="Unassembled WGS sequence"/>
</dbReference>
<evidence type="ECO:0000256" key="5">
    <source>
        <dbReference type="SAM" id="Phobius"/>
    </source>
</evidence>
<protein>
    <submittedName>
        <fullName evidence="8">LPXTG-motif cell wall-anchored protein</fullName>
    </submittedName>
</protein>